<proteinExistence type="predicted"/>
<dbReference type="InterPro" id="IPR013087">
    <property type="entry name" value="Znf_C2H2_type"/>
</dbReference>
<keyword evidence="1" id="KW-0479">Metal-binding</keyword>
<protein>
    <recommendedName>
        <fullName evidence="3">C2H2-type domain-containing protein</fullName>
    </recommendedName>
</protein>
<comment type="caution">
    <text evidence="4">The sequence shown here is derived from an EMBL/GenBank/DDBJ whole genome shotgun (WGS) entry which is preliminary data.</text>
</comment>
<feature type="compositionally biased region" description="Low complexity" evidence="2">
    <location>
        <begin position="13"/>
        <end position="28"/>
    </location>
</feature>
<dbReference type="Proteomes" id="UP001385951">
    <property type="component" value="Unassembled WGS sequence"/>
</dbReference>
<keyword evidence="1" id="KW-0862">Zinc</keyword>
<dbReference type="GO" id="GO:0008270">
    <property type="term" value="F:zinc ion binding"/>
    <property type="evidence" value="ECO:0007669"/>
    <property type="project" value="UniProtKB-KW"/>
</dbReference>
<feature type="region of interest" description="Disordered" evidence="2">
    <location>
        <begin position="1"/>
        <end position="35"/>
    </location>
</feature>
<organism evidence="4 5">
    <name type="scientific">Cerrena zonata</name>
    <dbReference type="NCBI Taxonomy" id="2478898"/>
    <lineage>
        <taxon>Eukaryota</taxon>
        <taxon>Fungi</taxon>
        <taxon>Dikarya</taxon>
        <taxon>Basidiomycota</taxon>
        <taxon>Agaricomycotina</taxon>
        <taxon>Agaricomycetes</taxon>
        <taxon>Polyporales</taxon>
        <taxon>Cerrenaceae</taxon>
        <taxon>Cerrena</taxon>
    </lineage>
</organism>
<evidence type="ECO:0000256" key="1">
    <source>
        <dbReference type="PROSITE-ProRule" id="PRU00042"/>
    </source>
</evidence>
<evidence type="ECO:0000313" key="4">
    <source>
        <dbReference type="EMBL" id="KAK7695009.1"/>
    </source>
</evidence>
<dbReference type="PROSITE" id="PS00028">
    <property type="entry name" value="ZINC_FINGER_C2H2_1"/>
    <property type="match status" value="1"/>
</dbReference>
<feature type="domain" description="C2H2-type" evidence="3">
    <location>
        <begin position="54"/>
        <end position="84"/>
    </location>
</feature>
<accession>A0AAW0GT23</accession>
<dbReference type="EMBL" id="JASBNA010000002">
    <property type="protein sequence ID" value="KAK7695009.1"/>
    <property type="molecule type" value="Genomic_DNA"/>
</dbReference>
<evidence type="ECO:0000313" key="5">
    <source>
        <dbReference type="Proteomes" id="UP001385951"/>
    </source>
</evidence>
<dbReference type="PROSITE" id="PS50157">
    <property type="entry name" value="ZINC_FINGER_C2H2_2"/>
    <property type="match status" value="1"/>
</dbReference>
<reference evidence="4 5" key="1">
    <citation type="submission" date="2022-09" db="EMBL/GenBank/DDBJ databases">
        <authorList>
            <person name="Palmer J.M."/>
        </authorList>
    </citation>
    <scope>NUCLEOTIDE SEQUENCE [LARGE SCALE GENOMIC DNA]</scope>
    <source>
        <strain evidence="4 5">DSM 7382</strain>
    </source>
</reference>
<evidence type="ECO:0000256" key="2">
    <source>
        <dbReference type="SAM" id="MobiDB-lite"/>
    </source>
</evidence>
<gene>
    <name evidence="4" type="ORF">QCA50_002197</name>
</gene>
<keyword evidence="1" id="KW-0863">Zinc-finger</keyword>
<keyword evidence="5" id="KW-1185">Reference proteome</keyword>
<evidence type="ECO:0000259" key="3">
    <source>
        <dbReference type="PROSITE" id="PS50157"/>
    </source>
</evidence>
<sequence>MPVPSQTQATNTPSSQPALPSVLPSSPAFQDITSTPEQINPNELVASPSQLNIYICALQDCNRLFPSRERLMTHRKNVHNSEDDSNILTWNDG</sequence>
<feature type="compositionally biased region" description="Polar residues" evidence="2">
    <location>
        <begin position="1"/>
        <end position="12"/>
    </location>
</feature>
<name>A0AAW0GT23_9APHY</name>
<dbReference type="AlphaFoldDB" id="A0AAW0GT23"/>